<dbReference type="InterPro" id="IPR003864">
    <property type="entry name" value="CSC1/OSCA1-like_7TM"/>
</dbReference>
<feature type="transmembrane region" description="Helical" evidence="7">
    <location>
        <begin position="490"/>
        <end position="515"/>
    </location>
</feature>
<feature type="transmembrane region" description="Helical" evidence="7">
    <location>
        <begin position="400"/>
        <end position="420"/>
    </location>
</feature>
<dbReference type="AlphaFoldDB" id="A0A1E3QSQ2"/>
<evidence type="ECO:0000256" key="1">
    <source>
        <dbReference type="ARBA" id="ARBA00004141"/>
    </source>
</evidence>
<organism evidence="12 13">
    <name type="scientific">Babjeviella inositovora NRRL Y-12698</name>
    <dbReference type="NCBI Taxonomy" id="984486"/>
    <lineage>
        <taxon>Eukaryota</taxon>
        <taxon>Fungi</taxon>
        <taxon>Dikarya</taxon>
        <taxon>Ascomycota</taxon>
        <taxon>Saccharomycotina</taxon>
        <taxon>Pichiomycetes</taxon>
        <taxon>Serinales incertae sedis</taxon>
        <taxon>Babjeviella</taxon>
    </lineage>
</organism>
<feature type="transmembrane region" description="Helical" evidence="7">
    <location>
        <begin position="162"/>
        <end position="180"/>
    </location>
</feature>
<dbReference type="OrthoDB" id="1076608at2759"/>
<keyword evidence="13" id="KW-1185">Reference proteome</keyword>
<feature type="domain" description="10TM putative phosphate transporter extracellular tail" evidence="9">
    <location>
        <begin position="739"/>
        <end position="776"/>
    </location>
</feature>
<dbReference type="GeneID" id="30148991"/>
<comment type="subcellular location">
    <subcellularLocation>
        <location evidence="1">Membrane</location>
        <topology evidence="1">Multi-pass membrane protein</topology>
    </subcellularLocation>
</comment>
<dbReference type="InterPro" id="IPR022257">
    <property type="entry name" value="PHM7_ext"/>
</dbReference>
<dbReference type="Proteomes" id="UP000094336">
    <property type="component" value="Unassembled WGS sequence"/>
</dbReference>
<evidence type="ECO:0008006" key="14">
    <source>
        <dbReference type="Google" id="ProtNLM"/>
    </source>
</evidence>
<evidence type="ECO:0000313" key="13">
    <source>
        <dbReference type="Proteomes" id="UP000094336"/>
    </source>
</evidence>
<keyword evidence="6 7" id="KW-0472">Membrane</keyword>
<feature type="transmembrane region" description="Helical" evidence="7">
    <location>
        <begin position="449"/>
        <end position="470"/>
    </location>
</feature>
<evidence type="ECO:0000259" key="8">
    <source>
        <dbReference type="Pfam" id="PF02714"/>
    </source>
</evidence>
<accession>A0A1E3QSQ2</accession>
<comment type="similarity">
    <text evidence="2">Belongs to the CSC1 (TC 1.A.17) family.</text>
</comment>
<evidence type="ECO:0000256" key="2">
    <source>
        <dbReference type="ARBA" id="ARBA00007779"/>
    </source>
</evidence>
<feature type="non-terminal residue" evidence="12">
    <location>
        <position position="777"/>
    </location>
</feature>
<evidence type="ECO:0000259" key="10">
    <source>
        <dbReference type="Pfam" id="PF13967"/>
    </source>
</evidence>
<feature type="transmembrane region" description="Helical" evidence="7">
    <location>
        <begin position="599"/>
        <end position="629"/>
    </location>
</feature>
<dbReference type="RefSeq" id="XP_018985996.1">
    <property type="nucleotide sequence ID" value="XM_019131138.1"/>
</dbReference>
<protein>
    <recommendedName>
        <fullName evidence="14">CSC1/OSCA1-like 7TM region domain-containing protein</fullName>
    </recommendedName>
</protein>
<dbReference type="PANTHER" id="PTHR13018">
    <property type="entry name" value="PROBABLE MEMBRANE PROTEIN DUF221-RELATED"/>
    <property type="match status" value="1"/>
</dbReference>
<feature type="transmembrane region" description="Helical" evidence="7">
    <location>
        <begin position="658"/>
        <end position="675"/>
    </location>
</feature>
<keyword evidence="5 7" id="KW-1133">Transmembrane helix</keyword>
<dbReference type="GO" id="GO:0005886">
    <property type="term" value="C:plasma membrane"/>
    <property type="evidence" value="ECO:0007669"/>
    <property type="project" value="TreeGrafter"/>
</dbReference>
<evidence type="ECO:0000256" key="7">
    <source>
        <dbReference type="SAM" id="Phobius"/>
    </source>
</evidence>
<dbReference type="STRING" id="984486.A0A1E3QSQ2"/>
<feature type="transmembrane region" description="Helical" evidence="7">
    <location>
        <begin position="687"/>
        <end position="704"/>
    </location>
</feature>
<dbReference type="PANTHER" id="PTHR13018:SF20">
    <property type="entry name" value="SPORULATION-SPECIFIC PROTEIN 75"/>
    <property type="match status" value="1"/>
</dbReference>
<dbReference type="Pfam" id="PF13967">
    <property type="entry name" value="RSN1_TM"/>
    <property type="match status" value="1"/>
</dbReference>
<feature type="non-terminal residue" evidence="12">
    <location>
        <position position="1"/>
    </location>
</feature>
<feature type="domain" description="CSC1/OSCA1-like N-terminal transmembrane" evidence="10">
    <location>
        <begin position="29"/>
        <end position="180"/>
    </location>
</feature>
<evidence type="ECO:0000259" key="11">
    <source>
        <dbReference type="Pfam" id="PF14703"/>
    </source>
</evidence>
<dbReference type="Pfam" id="PF14703">
    <property type="entry name" value="PHM7_cyt"/>
    <property type="match status" value="1"/>
</dbReference>
<dbReference type="InterPro" id="IPR032880">
    <property type="entry name" value="CSC1/OSCA1-like_N"/>
</dbReference>
<evidence type="ECO:0000256" key="4">
    <source>
        <dbReference type="ARBA" id="ARBA00022692"/>
    </source>
</evidence>
<evidence type="ECO:0000259" key="9">
    <source>
        <dbReference type="Pfam" id="PF12621"/>
    </source>
</evidence>
<dbReference type="InterPro" id="IPR027815">
    <property type="entry name" value="CSC1/OSCA1-like_cyt"/>
</dbReference>
<dbReference type="EMBL" id="KV454429">
    <property type="protein sequence ID" value="ODQ80668.1"/>
    <property type="molecule type" value="Genomic_DNA"/>
</dbReference>
<proteinExistence type="inferred from homology"/>
<feature type="transmembrane region" description="Helical" evidence="7">
    <location>
        <begin position="29"/>
        <end position="48"/>
    </location>
</feature>
<feature type="domain" description="CSC1/OSCA1-like 7TM region" evidence="8">
    <location>
        <begin position="400"/>
        <end position="673"/>
    </location>
</feature>
<evidence type="ECO:0000256" key="5">
    <source>
        <dbReference type="ARBA" id="ARBA00022989"/>
    </source>
</evidence>
<gene>
    <name evidence="12" type="ORF">BABINDRAFT_18083</name>
</gene>
<dbReference type="Pfam" id="PF02714">
    <property type="entry name" value="RSN1_7TM"/>
    <property type="match status" value="1"/>
</dbReference>
<evidence type="ECO:0000256" key="6">
    <source>
        <dbReference type="ARBA" id="ARBA00023136"/>
    </source>
</evidence>
<keyword evidence="4 7" id="KW-0812">Transmembrane</keyword>
<name>A0A1E3QSQ2_9ASCO</name>
<keyword evidence="3" id="KW-0813">Transport</keyword>
<dbReference type="Pfam" id="PF12621">
    <property type="entry name" value="PHM7_ext"/>
    <property type="match status" value="1"/>
</dbReference>
<reference evidence="13" key="1">
    <citation type="submission" date="2016-05" db="EMBL/GenBank/DDBJ databases">
        <title>Comparative genomics of biotechnologically important yeasts.</title>
        <authorList>
            <consortium name="DOE Joint Genome Institute"/>
            <person name="Riley R."/>
            <person name="Haridas S."/>
            <person name="Wolfe K.H."/>
            <person name="Lopes M.R."/>
            <person name="Hittinger C.T."/>
            <person name="Goker M."/>
            <person name="Salamov A."/>
            <person name="Wisecaver J."/>
            <person name="Long T.M."/>
            <person name="Aerts A.L."/>
            <person name="Barry K."/>
            <person name="Choi C."/>
            <person name="Clum A."/>
            <person name="Coughlan A.Y."/>
            <person name="Deshpande S."/>
            <person name="Douglass A.P."/>
            <person name="Hanson S.J."/>
            <person name="Klenk H.-P."/>
            <person name="Labutti K."/>
            <person name="Lapidus A."/>
            <person name="Lindquist E."/>
            <person name="Lipzen A."/>
            <person name="Meier-Kolthoff J.P."/>
            <person name="Ohm R.A."/>
            <person name="Otillar R.P."/>
            <person name="Pangilinan J."/>
            <person name="Peng Y."/>
            <person name="Rokas A."/>
            <person name="Rosa C.A."/>
            <person name="Scheuner C."/>
            <person name="Sibirny A.A."/>
            <person name="Slot J.C."/>
            <person name="Stielow J.B."/>
            <person name="Sun H."/>
            <person name="Kurtzman C.P."/>
            <person name="Blackwell M."/>
            <person name="Grigoriev I.V."/>
            <person name="Jeffries T.W."/>
        </authorList>
    </citation>
    <scope>NUCLEOTIDE SEQUENCE [LARGE SCALE GENOMIC DNA]</scope>
    <source>
        <strain evidence="13">NRRL Y-12698</strain>
    </source>
</reference>
<sequence>FNNAYINGFLNSSQTGIAHLHVGITLSSLISQLWISAIVCLAQFFLFISLRSRLKNVYEPRCHYFIPFKMTPIEPGLKAWYDAMFHDCHLTDYLALGLDAYFFMRYLGVLMLIFITLALSIIPVLIPLNWCSGSDIPSSYTRGLDKLAWSNISPQNVYRLKVHLVCAIVVIVSIQALISFELNNFIKIRHSHLSRDYYQQSTRAVTILLDNVSNSFQNEEALLKIFDVLPGGVKQIWLLKPFGKIELVVGKIESSIKKLENRELAVIKAGISKNRVKVRRGQTPKLTMWGRYFTRWLTYVVEINPFQQPKSSEESIAELNYLLEQLEDLKLEASDTEILPYNKVFIQFNSPIGACIASQCLLTLRPGEMNSIIPDICPEDIIWTNIQRNKSVWTSNLKACFSNILSISVIVGWVVPVSFISMLSQIPYLTSLLPFLSFLNYFPKITRNVLAELLPTVAMAVLLEGIFSVMRTISKFRGNLTGASVELDVQGWLFAFLFVNLFLVVTISSSITVILQHLINNPVSISTLLAANFPKATNFFFSYFVLRGMSYFGVNLLRINKLLPLLLVYPFTDTTPRQAYTRKTKLQQVKWGSIYPTCSVYACIGITYCIISPLISIFALSIFFFYYIYFKWSLKYVYDYRNPSETNGRLYPTALRQLYTGIYCLELCLLGLFLLAKDENGNSVCQFHAGIMILLFVGTVLTNIRMNSMYRDLLTQTLLSLLSKDTCNSHTPGLESTGEHSESSKKTFLHKSSQFQMPVIWLPKDPYGFSEKGIKEL</sequence>
<dbReference type="InterPro" id="IPR045122">
    <property type="entry name" value="Csc1-like"/>
</dbReference>
<evidence type="ECO:0000256" key="3">
    <source>
        <dbReference type="ARBA" id="ARBA00022448"/>
    </source>
</evidence>
<feature type="domain" description="CSC1/OSCA1-like cytosolic" evidence="11">
    <location>
        <begin position="206"/>
        <end position="385"/>
    </location>
</feature>
<dbReference type="GO" id="GO:0005227">
    <property type="term" value="F:calcium-activated cation channel activity"/>
    <property type="evidence" value="ECO:0007669"/>
    <property type="project" value="InterPro"/>
</dbReference>
<feature type="transmembrane region" description="Helical" evidence="7">
    <location>
        <begin position="106"/>
        <end position="126"/>
    </location>
</feature>
<evidence type="ECO:0000313" key="12">
    <source>
        <dbReference type="EMBL" id="ODQ80668.1"/>
    </source>
</evidence>